<evidence type="ECO:0000313" key="2">
    <source>
        <dbReference type="EMBL" id="CAF3955980.1"/>
    </source>
</evidence>
<reference evidence="2" key="1">
    <citation type="submission" date="2021-02" db="EMBL/GenBank/DDBJ databases">
        <authorList>
            <person name="Nowell W R."/>
        </authorList>
    </citation>
    <scope>NUCLEOTIDE SEQUENCE</scope>
</reference>
<proteinExistence type="predicted"/>
<gene>
    <name evidence="1" type="ORF">OVA965_LOCUS21562</name>
    <name evidence="2" type="ORF">TMI583_LOCUS22241</name>
</gene>
<evidence type="ECO:0000313" key="1">
    <source>
        <dbReference type="EMBL" id="CAF1150137.1"/>
    </source>
</evidence>
<comment type="caution">
    <text evidence="2">The sequence shown here is derived from an EMBL/GenBank/DDBJ whole genome shotgun (WGS) entry which is preliminary data.</text>
</comment>
<dbReference type="Proteomes" id="UP000682733">
    <property type="component" value="Unassembled WGS sequence"/>
</dbReference>
<name>A0A8S2MJ04_9BILA</name>
<organism evidence="2 3">
    <name type="scientific">Didymodactylos carnosus</name>
    <dbReference type="NCBI Taxonomy" id="1234261"/>
    <lineage>
        <taxon>Eukaryota</taxon>
        <taxon>Metazoa</taxon>
        <taxon>Spiralia</taxon>
        <taxon>Gnathifera</taxon>
        <taxon>Rotifera</taxon>
        <taxon>Eurotatoria</taxon>
        <taxon>Bdelloidea</taxon>
        <taxon>Philodinida</taxon>
        <taxon>Philodinidae</taxon>
        <taxon>Didymodactylos</taxon>
    </lineage>
</organism>
<feature type="non-terminal residue" evidence="2">
    <location>
        <position position="159"/>
    </location>
</feature>
<dbReference type="Proteomes" id="UP000677228">
    <property type="component" value="Unassembled WGS sequence"/>
</dbReference>
<accession>A0A8S2MJ04</accession>
<dbReference type="EMBL" id="CAJNOK010011852">
    <property type="protein sequence ID" value="CAF1150137.1"/>
    <property type="molecule type" value="Genomic_DNA"/>
</dbReference>
<dbReference type="AlphaFoldDB" id="A0A8S2MJ04"/>
<evidence type="ECO:0000313" key="3">
    <source>
        <dbReference type="Proteomes" id="UP000682733"/>
    </source>
</evidence>
<protein>
    <submittedName>
        <fullName evidence="2">Uncharacterized protein</fullName>
    </submittedName>
</protein>
<dbReference type="EMBL" id="CAJOBA010030669">
    <property type="protein sequence ID" value="CAF3955980.1"/>
    <property type="molecule type" value="Genomic_DNA"/>
</dbReference>
<sequence length="159" mass="18033">MLHTCPLATAIHIPFDRAFLVLRIHIYMILVYNKVYGISVSGIPLLFMDTVAKCKIAANDDSTVEQRPVTTTQDCDNKKIALTNVKLYPKIPSKADELAKCKGTSWAETTGNLLMACFDDVNVSELNFEKLYRRKPDVLDAFFGKDTEFLFANSERYRD</sequence>